<reference evidence="1" key="1">
    <citation type="submission" date="2023-04" db="EMBL/GenBank/DDBJ databases">
        <title>A chromosome-level genome assembly of the parasitoid wasp Eretmocerus hayati.</title>
        <authorList>
            <person name="Zhong Y."/>
            <person name="Liu S."/>
            <person name="Liu Y."/>
        </authorList>
    </citation>
    <scope>NUCLEOTIDE SEQUENCE</scope>
    <source>
        <strain evidence="1">ZJU_SS_LIU_2023</strain>
    </source>
</reference>
<keyword evidence="2" id="KW-1185">Reference proteome</keyword>
<proteinExistence type="predicted"/>
<protein>
    <submittedName>
        <fullName evidence="1">Uncharacterized protein</fullName>
    </submittedName>
</protein>
<evidence type="ECO:0000313" key="2">
    <source>
        <dbReference type="Proteomes" id="UP001239111"/>
    </source>
</evidence>
<organism evidence="1 2">
    <name type="scientific">Eretmocerus hayati</name>
    <dbReference type="NCBI Taxonomy" id="131215"/>
    <lineage>
        <taxon>Eukaryota</taxon>
        <taxon>Metazoa</taxon>
        <taxon>Ecdysozoa</taxon>
        <taxon>Arthropoda</taxon>
        <taxon>Hexapoda</taxon>
        <taxon>Insecta</taxon>
        <taxon>Pterygota</taxon>
        <taxon>Neoptera</taxon>
        <taxon>Endopterygota</taxon>
        <taxon>Hymenoptera</taxon>
        <taxon>Apocrita</taxon>
        <taxon>Proctotrupomorpha</taxon>
        <taxon>Chalcidoidea</taxon>
        <taxon>Aphelinidae</taxon>
        <taxon>Aphelininae</taxon>
        <taxon>Eretmocerus</taxon>
    </lineage>
</organism>
<dbReference type="EMBL" id="CM056742">
    <property type="protein sequence ID" value="KAJ8677882.1"/>
    <property type="molecule type" value="Genomic_DNA"/>
</dbReference>
<accession>A0ACC2P3E1</accession>
<name>A0ACC2P3E1_9HYME</name>
<sequence length="552" mass="62762">MSATKKYVFQTFEFTDSVNPDGKEDIDAAPSIWIKYDFQRASCVVPYPDFPYTKETIADLRRRVQAIDKPKQSWPRWPIKLRGGANTYKKAVDRVNALKQEDYAFTTDNESEFEAKAIQQTELFRQEAYKHVMAVKRSERSEDSDAVRSSSASENQDAEGELSNLDSAPPTPKKRKILKNGSCEKGEQQKVLEESGADDSHANLQLSTTVEKRKNGDNTNAQAHCSKDSIPIPTGAQSEKSVSNVQSQLRDEKKNDQGEVKVNSGDISILIRDLASLKVSFGELAGDVKAMRQSLDGGDVTEFKKKLKEMDLTLPLKDESSWNNFDDELLQNDGFNSIFVKTIRTLYDGLGNKPTKSCTNISKMVFTKKLLKERFNPFRSDEKKDKIAFSDSAMYSVMIGGSDLGNNRMNTWKTSTSMERIKNERRNYPRRKRKLAKKKNQAKIITPTSYSDSEPEDHSGERNGERHDHEPTINVCNESSLDCVDDDLNNEELPFEDERFEIEHVFEYNANLCADISEESLLKQSAIDNNILYKSIDRLLLILRRRLLPNLP</sequence>
<gene>
    <name evidence="1" type="ORF">QAD02_013669</name>
</gene>
<dbReference type="Proteomes" id="UP001239111">
    <property type="component" value="Chromosome 2"/>
</dbReference>
<evidence type="ECO:0000313" key="1">
    <source>
        <dbReference type="EMBL" id="KAJ8677882.1"/>
    </source>
</evidence>
<comment type="caution">
    <text evidence="1">The sequence shown here is derived from an EMBL/GenBank/DDBJ whole genome shotgun (WGS) entry which is preliminary data.</text>
</comment>